<reference evidence="1" key="1">
    <citation type="submission" date="2020-02" db="EMBL/GenBank/DDBJ databases">
        <authorList>
            <person name="Meier V. D."/>
        </authorList>
    </citation>
    <scope>NUCLEOTIDE SEQUENCE</scope>
    <source>
        <strain evidence="1">AVDCRST_MAG40</strain>
    </source>
</reference>
<name>A0A6J4KH18_9BACT</name>
<dbReference type="EMBL" id="CADCTX010000165">
    <property type="protein sequence ID" value="CAA9304469.1"/>
    <property type="molecule type" value="Genomic_DNA"/>
</dbReference>
<sequence length="232" mass="24906">RLGVSDSYGRPTEESLQRAAEMQARALGHPFIIIARPGNYGSSGIANEQFRRREAVLMNAALDAIKRRHGIEAFGISAQSGGGPSLAAMLARRDDIRCAVFSSALTAFREREEALGGASRTPGLSRTTVDAYDPIREVAGIRPSQQLRVFVVGDEEDKLIPFAAQRAYAEALARRGVRVAVTTSTAVGSNRHSLGATGQRAAGWCLDGLPDEEILARMRQGEATHVLPGGFY</sequence>
<proteinExistence type="predicted"/>
<dbReference type="SUPFAM" id="SSF53474">
    <property type="entry name" value="alpha/beta-Hydrolases"/>
    <property type="match status" value="1"/>
</dbReference>
<evidence type="ECO:0000313" key="1">
    <source>
        <dbReference type="EMBL" id="CAA9304469.1"/>
    </source>
</evidence>
<protein>
    <recommendedName>
        <fullName evidence="2">Peptidase S9 prolyl oligopeptidase catalytic domain-containing protein</fullName>
    </recommendedName>
</protein>
<evidence type="ECO:0008006" key="2">
    <source>
        <dbReference type="Google" id="ProtNLM"/>
    </source>
</evidence>
<accession>A0A6J4KH18</accession>
<gene>
    <name evidence="1" type="ORF">AVDCRST_MAG40-575</name>
</gene>
<dbReference type="Gene3D" id="3.40.50.1820">
    <property type="entry name" value="alpha/beta hydrolase"/>
    <property type="match status" value="1"/>
</dbReference>
<organism evidence="1">
    <name type="scientific">uncultured Gemmatimonadaceae bacterium</name>
    <dbReference type="NCBI Taxonomy" id="246130"/>
    <lineage>
        <taxon>Bacteria</taxon>
        <taxon>Pseudomonadati</taxon>
        <taxon>Gemmatimonadota</taxon>
        <taxon>Gemmatimonadia</taxon>
        <taxon>Gemmatimonadales</taxon>
        <taxon>Gemmatimonadaceae</taxon>
        <taxon>environmental samples</taxon>
    </lineage>
</organism>
<feature type="non-terminal residue" evidence="1">
    <location>
        <position position="1"/>
    </location>
</feature>
<dbReference type="AlphaFoldDB" id="A0A6J4KH18"/>
<dbReference type="InterPro" id="IPR029058">
    <property type="entry name" value="AB_hydrolase_fold"/>
</dbReference>